<dbReference type="InterPro" id="IPR037143">
    <property type="entry name" value="4-PPantetheinyl_Trfase_dom_sf"/>
</dbReference>
<dbReference type="SUPFAM" id="SSF56214">
    <property type="entry name" value="4'-phosphopantetheinyl transferase"/>
    <property type="match status" value="1"/>
</dbReference>
<organism evidence="2 3">
    <name type="scientific">Pseudoclavibacter helvolus</name>
    <dbReference type="NCBI Taxonomy" id="255205"/>
    <lineage>
        <taxon>Bacteria</taxon>
        <taxon>Bacillati</taxon>
        <taxon>Actinomycetota</taxon>
        <taxon>Actinomycetes</taxon>
        <taxon>Micrococcales</taxon>
        <taxon>Microbacteriaceae</taxon>
        <taxon>Pseudoclavibacter</taxon>
    </lineage>
</organism>
<dbReference type="GO" id="GO:0008897">
    <property type="term" value="F:holo-[acyl-carrier-protein] synthase activity"/>
    <property type="evidence" value="ECO:0007669"/>
    <property type="project" value="InterPro"/>
</dbReference>
<keyword evidence="2" id="KW-0808">Transferase</keyword>
<reference evidence="2 3" key="1">
    <citation type="submission" date="2020-08" db="EMBL/GenBank/DDBJ databases">
        <title>Sequencing the genomes of 1000 actinobacteria strains.</title>
        <authorList>
            <person name="Klenk H.-P."/>
        </authorList>
    </citation>
    <scope>NUCLEOTIDE SEQUENCE [LARGE SCALE GENOMIC DNA]</scope>
    <source>
        <strain evidence="2 3">DSM 20419</strain>
    </source>
</reference>
<evidence type="ECO:0000313" key="3">
    <source>
        <dbReference type="Proteomes" id="UP000545286"/>
    </source>
</evidence>
<feature type="region of interest" description="Disordered" evidence="1">
    <location>
        <begin position="108"/>
        <end position="137"/>
    </location>
</feature>
<sequence>MKVTELRIDDALVLSANSEELSGRERRLALEVLSTGDRERLRGMSDARADAFLAGRLLVHAGLASLAPRLDLPPSTLVPERHVPGSDLPPSNLGMGFALRDGLQPIPKRENHPETKGWEQAPEQTREWARERGQVSEGGGNLMQAVALEVVCSRCGSSGHGKPSLPGVPVLVSIAYAGPTVFVALASADGCLALGIDAEALGLDSEKPALNSESPSPRVESDVECGPAGDLERWTVVEAVLKADGRGLRVDPAEVEFDGDALARVGDDDAAYRIHRTVIDDRFLVAVALRMIG</sequence>
<dbReference type="EMBL" id="JACHWJ010000001">
    <property type="protein sequence ID" value="MBB2955918.1"/>
    <property type="molecule type" value="Genomic_DNA"/>
</dbReference>
<dbReference type="Gene3D" id="3.90.470.20">
    <property type="entry name" value="4'-phosphopantetheinyl transferase domain"/>
    <property type="match status" value="1"/>
</dbReference>
<feature type="compositionally biased region" description="Basic and acidic residues" evidence="1">
    <location>
        <begin position="108"/>
        <end position="117"/>
    </location>
</feature>
<comment type="caution">
    <text evidence="2">The sequence shown here is derived from an EMBL/GenBank/DDBJ whole genome shotgun (WGS) entry which is preliminary data.</text>
</comment>
<evidence type="ECO:0000313" key="2">
    <source>
        <dbReference type="EMBL" id="MBB2955918.1"/>
    </source>
</evidence>
<proteinExistence type="predicted"/>
<dbReference type="RefSeq" id="WP_183622312.1">
    <property type="nucleotide sequence ID" value="NZ_JACHWJ010000001.1"/>
</dbReference>
<feature type="compositionally biased region" description="Basic and acidic residues" evidence="1">
    <location>
        <begin position="124"/>
        <end position="134"/>
    </location>
</feature>
<protein>
    <submittedName>
        <fullName evidence="2">Phosphopantetheinyl transferase</fullName>
    </submittedName>
</protein>
<gene>
    <name evidence="2" type="ORF">FHX72_000030</name>
</gene>
<dbReference type="Proteomes" id="UP000545286">
    <property type="component" value="Unassembled WGS sequence"/>
</dbReference>
<accession>A0A7W4UKL7</accession>
<name>A0A7W4UKL7_9MICO</name>
<dbReference type="AlphaFoldDB" id="A0A7W4UKL7"/>
<evidence type="ECO:0000256" key="1">
    <source>
        <dbReference type="SAM" id="MobiDB-lite"/>
    </source>
</evidence>
<dbReference type="GO" id="GO:0000287">
    <property type="term" value="F:magnesium ion binding"/>
    <property type="evidence" value="ECO:0007669"/>
    <property type="project" value="InterPro"/>
</dbReference>
<keyword evidence="3" id="KW-1185">Reference proteome</keyword>